<protein>
    <submittedName>
        <fullName evidence="1">Uncharacterized protein</fullName>
    </submittedName>
</protein>
<accession>A0ACB9PEH8</accession>
<evidence type="ECO:0000313" key="1">
    <source>
        <dbReference type="EMBL" id="KAI4346374.1"/>
    </source>
</evidence>
<reference evidence="1 2" key="1">
    <citation type="journal article" date="2022" name="DNA Res.">
        <title>Chromosomal-level genome assembly of the orchid tree Bauhinia variegata (Leguminosae; Cercidoideae) supports the allotetraploid origin hypothesis of Bauhinia.</title>
        <authorList>
            <person name="Zhong Y."/>
            <person name="Chen Y."/>
            <person name="Zheng D."/>
            <person name="Pang J."/>
            <person name="Liu Y."/>
            <person name="Luo S."/>
            <person name="Meng S."/>
            <person name="Qian L."/>
            <person name="Wei D."/>
            <person name="Dai S."/>
            <person name="Zhou R."/>
        </authorList>
    </citation>
    <scope>NUCLEOTIDE SEQUENCE [LARGE SCALE GENOMIC DNA]</scope>
    <source>
        <strain evidence="1">BV-YZ2020</strain>
    </source>
</reference>
<organism evidence="1 2">
    <name type="scientific">Bauhinia variegata</name>
    <name type="common">Purple orchid tree</name>
    <name type="synonym">Phanera variegata</name>
    <dbReference type="NCBI Taxonomy" id="167791"/>
    <lineage>
        <taxon>Eukaryota</taxon>
        <taxon>Viridiplantae</taxon>
        <taxon>Streptophyta</taxon>
        <taxon>Embryophyta</taxon>
        <taxon>Tracheophyta</taxon>
        <taxon>Spermatophyta</taxon>
        <taxon>Magnoliopsida</taxon>
        <taxon>eudicotyledons</taxon>
        <taxon>Gunneridae</taxon>
        <taxon>Pentapetalae</taxon>
        <taxon>rosids</taxon>
        <taxon>fabids</taxon>
        <taxon>Fabales</taxon>
        <taxon>Fabaceae</taxon>
        <taxon>Cercidoideae</taxon>
        <taxon>Cercideae</taxon>
        <taxon>Bauhiniinae</taxon>
        <taxon>Bauhinia</taxon>
    </lineage>
</organism>
<keyword evidence="2" id="KW-1185">Reference proteome</keyword>
<name>A0ACB9PEH8_BAUVA</name>
<evidence type="ECO:0000313" key="2">
    <source>
        <dbReference type="Proteomes" id="UP000828941"/>
    </source>
</evidence>
<sequence length="106" mass="11891">MARERLRRAATLPPAQENIDELDKIVKEGNYYGAQQMYKSIITRYVSAQRYTEPLDILHSGACLQLTHEQVICGAELALLFAETLVKGKIPYDDKTLDSTATTCGR</sequence>
<dbReference type="EMBL" id="CM039429">
    <property type="protein sequence ID" value="KAI4346374.1"/>
    <property type="molecule type" value="Genomic_DNA"/>
</dbReference>
<proteinExistence type="predicted"/>
<gene>
    <name evidence="1" type="ORF">L6164_007273</name>
</gene>
<dbReference type="Proteomes" id="UP000828941">
    <property type="component" value="Chromosome 4"/>
</dbReference>
<comment type="caution">
    <text evidence="1">The sequence shown here is derived from an EMBL/GenBank/DDBJ whole genome shotgun (WGS) entry which is preliminary data.</text>
</comment>